<dbReference type="GO" id="GO:0006402">
    <property type="term" value="P:mRNA catabolic process"/>
    <property type="evidence" value="ECO:0007669"/>
    <property type="project" value="TreeGrafter"/>
</dbReference>
<gene>
    <name evidence="2" type="ORF">HMPREF1222_01522</name>
</gene>
<keyword evidence="1" id="KW-0540">Nuclease</keyword>
<comment type="caution">
    <text evidence="2">The sequence shown here is derived from an EMBL/GenBank/DDBJ whole genome shotgun (WGS) entry which is preliminary data.</text>
</comment>
<dbReference type="GO" id="GO:0004521">
    <property type="term" value="F:RNA endonuclease activity"/>
    <property type="evidence" value="ECO:0007669"/>
    <property type="project" value="TreeGrafter"/>
</dbReference>
<dbReference type="PIRSF" id="PIRSF033490">
    <property type="entry name" value="MazF"/>
    <property type="match status" value="1"/>
</dbReference>
<dbReference type="GO" id="GO:0016075">
    <property type="term" value="P:rRNA catabolic process"/>
    <property type="evidence" value="ECO:0007669"/>
    <property type="project" value="TreeGrafter"/>
</dbReference>
<dbReference type="PANTHER" id="PTHR33988:SF2">
    <property type="entry name" value="ENDORIBONUCLEASE MAZF"/>
    <property type="match status" value="1"/>
</dbReference>
<dbReference type="PANTHER" id="PTHR33988">
    <property type="entry name" value="ENDORIBONUCLEASE MAZF-RELATED"/>
    <property type="match status" value="1"/>
</dbReference>
<dbReference type="Pfam" id="PF02452">
    <property type="entry name" value="PemK_toxin"/>
    <property type="match status" value="1"/>
</dbReference>
<evidence type="ECO:0000313" key="2">
    <source>
        <dbReference type="EMBL" id="EPF46941.1"/>
    </source>
</evidence>
<accession>S3LBJ9</accession>
<dbReference type="HOGENOM" id="CLU_121823_1_1_12"/>
<protein>
    <recommendedName>
        <fullName evidence="1">mRNA interferase</fullName>
        <ecNumber evidence="1">3.1.-.-</ecNumber>
    </recommendedName>
</protein>
<keyword evidence="1" id="KW-0255">Endonuclease</keyword>
<dbReference type="InterPro" id="IPR011067">
    <property type="entry name" value="Plasmid_toxin/cell-grow_inhib"/>
</dbReference>
<dbReference type="Proteomes" id="UP000014605">
    <property type="component" value="Unassembled WGS sequence"/>
</dbReference>
<dbReference type="AlphaFoldDB" id="S3LBJ9"/>
<dbReference type="EMBL" id="ATFC01000008">
    <property type="protein sequence ID" value="EPF46941.1"/>
    <property type="molecule type" value="Genomic_DNA"/>
</dbReference>
<dbReference type="RefSeq" id="WP_016518908.1">
    <property type="nucleotide sequence ID" value="NZ_KE332512.1"/>
</dbReference>
<dbReference type="InterPro" id="IPR003477">
    <property type="entry name" value="PemK-like"/>
</dbReference>
<dbReference type="EC" id="3.1.-.-" evidence="1"/>
<dbReference type="SUPFAM" id="SSF50118">
    <property type="entry name" value="Cell growth inhibitor/plasmid maintenance toxic component"/>
    <property type="match status" value="1"/>
</dbReference>
<dbReference type="GO" id="GO:0003677">
    <property type="term" value="F:DNA binding"/>
    <property type="evidence" value="ECO:0007669"/>
    <property type="project" value="InterPro"/>
</dbReference>
<dbReference type="GeneID" id="301461675"/>
<sequence length="113" mass="12545">MTHGEIWTIDFGQPVGSLPSKIRPVVVMQNDLLGIKDLNTVVVIPFTSNLDRADFEPNILIEKEETGLSKDSVAVIHLIGAVNKFCLEKKVSRLSEENYQKLVEAVVKLVANE</sequence>
<dbReference type="Gene3D" id="2.30.30.110">
    <property type="match status" value="1"/>
</dbReference>
<keyword evidence="1" id="KW-0378">Hydrolase</keyword>
<evidence type="ECO:0000313" key="3">
    <source>
        <dbReference type="Proteomes" id="UP000014605"/>
    </source>
</evidence>
<dbReference type="GO" id="GO:0016787">
    <property type="term" value="F:hydrolase activity"/>
    <property type="evidence" value="ECO:0007669"/>
    <property type="project" value="UniProtKB-KW"/>
</dbReference>
<organism evidence="2 3">
    <name type="scientific">Treponema vincentii F0403</name>
    <dbReference type="NCBI Taxonomy" id="1125702"/>
    <lineage>
        <taxon>Bacteria</taxon>
        <taxon>Pseudomonadati</taxon>
        <taxon>Spirochaetota</taxon>
        <taxon>Spirochaetia</taxon>
        <taxon>Spirochaetales</taxon>
        <taxon>Treponemataceae</taxon>
        <taxon>Treponema</taxon>
    </lineage>
</organism>
<name>S3LBJ9_9SPIR</name>
<dbReference type="PATRIC" id="fig|1125702.3.peg.1569"/>
<comment type="function">
    <text evidence="1">Toxic component of a type II toxin-antitoxin (TA) system.</text>
</comment>
<proteinExistence type="inferred from homology"/>
<keyword evidence="3" id="KW-1185">Reference proteome</keyword>
<evidence type="ECO:0000256" key="1">
    <source>
        <dbReference type="PIRNR" id="PIRNR033490"/>
    </source>
</evidence>
<comment type="similarity">
    <text evidence="1">Belongs to the PemK/MazF family.</text>
</comment>
<reference evidence="2 3" key="1">
    <citation type="submission" date="2013-04" db="EMBL/GenBank/DDBJ databases">
        <title>The Genome Sequence of Treponema vincentii F0403.</title>
        <authorList>
            <consortium name="The Broad Institute Genomics Platform"/>
            <person name="Earl A."/>
            <person name="Ward D."/>
            <person name="Feldgarden M."/>
            <person name="Gevers D."/>
            <person name="Leonetti C."/>
            <person name="Izard J."/>
            <person name="Walker B."/>
            <person name="Young S."/>
            <person name="Zeng Q."/>
            <person name="Gargeya S."/>
            <person name="Fitzgerald M."/>
            <person name="Haas B."/>
            <person name="Abouelleil A."/>
            <person name="Allen A.W."/>
            <person name="Alvarado L."/>
            <person name="Arachchi H.M."/>
            <person name="Berlin A.M."/>
            <person name="Chapman S.B."/>
            <person name="Gainer-Dewar J."/>
            <person name="Goldberg J."/>
            <person name="Griggs A."/>
            <person name="Gujja S."/>
            <person name="Hansen M."/>
            <person name="Howarth C."/>
            <person name="Imamovic A."/>
            <person name="Ireland A."/>
            <person name="Larimer J."/>
            <person name="McCowan C."/>
            <person name="Murphy C."/>
            <person name="Pearson M."/>
            <person name="Poon T.W."/>
            <person name="Priest M."/>
            <person name="Roberts A."/>
            <person name="Saif S."/>
            <person name="Shea T."/>
            <person name="Sisk P."/>
            <person name="Sykes S."/>
            <person name="Wortman J."/>
            <person name="Nusbaum C."/>
            <person name="Birren B."/>
        </authorList>
    </citation>
    <scope>NUCLEOTIDE SEQUENCE [LARGE SCALE GENOMIC DNA]</scope>
    <source>
        <strain evidence="2 3">F0403</strain>
    </source>
</reference>